<gene>
    <name evidence="3" type="ORF">TVAG_278020</name>
</gene>
<sequence>MRGYYNYSNRRYPQSARVPKQNKRLPPMDNSAPQQNNEITYEEIRVLQLKKENLLNENRDLMEKIERTKDMMQNPDIYPEMQQYCENAKREAKKLDSVIEERKLEYQNHLNSDVTHEISELQTQLSIINDEIIRQKEMKKNYDGKLKEITDQLNNLQSKITDETIHCQDTVITDLNRRINIQEKRNTVLLKKLQEIRDSKEIDDECDVIAQREIDLLNSQISKEEQEIEQIEQEIKELSSHELL</sequence>
<evidence type="ECO:0000313" key="3">
    <source>
        <dbReference type="EMBL" id="EAY16036.1"/>
    </source>
</evidence>
<feature type="coiled-coil region" evidence="1">
    <location>
        <begin position="214"/>
        <end position="241"/>
    </location>
</feature>
<accession>A2DU43</accession>
<feature type="coiled-coil region" evidence="1">
    <location>
        <begin position="37"/>
        <end position="105"/>
    </location>
</feature>
<feature type="region of interest" description="Disordered" evidence="2">
    <location>
        <begin position="1"/>
        <end position="37"/>
    </location>
</feature>
<feature type="compositionally biased region" description="Polar residues" evidence="2">
    <location>
        <begin position="1"/>
        <end position="12"/>
    </location>
</feature>
<evidence type="ECO:0000256" key="2">
    <source>
        <dbReference type="SAM" id="MobiDB-lite"/>
    </source>
</evidence>
<evidence type="ECO:0000313" key="4">
    <source>
        <dbReference type="Proteomes" id="UP000001542"/>
    </source>
</evidence>
<dbReference type="AlphaFoldDB" id="A2DU43"/>
<dbReference type="Proteomes" id="UP000001542">
    <property type="component" value="Unassembled WGS sequence"/>
</dbReference>
<dbReference type="RefSeq" id="XP_001328259.1">
    <property type="nucleotide sequence ID" value="XM_001328224.1"/>
</dbReference>
<proteinExistence type="predicted"/>
<dbReference type="SMR" id="A2DU43"/>
<dbReference type="VEuPathDB" id="TrichDB:TVAGG3_0438830"/>
<dbReference type="InParanoid" id="A2DU43"/>
<dbReference type="KEGG" id="tva:4774043"/>
<keyword evidence="1" id="KW-0175">Coiled coil</keyword>
<reference evidence="3" key="1">
    <citation type="submission" date="2006-10" db="EMBL/GenBank/DDBJ databases">
        <authorList>
            <person name="Amadeo P."/>
            <person name="Zhao Q."/>
            <person name="Wortman J."/>
            <person name="Fraser-Liggett C."/>
            <person name="Carlton J."/>
        </authorList>
    </citation>
    <scope>NUCLEOTIDE SEQUENCE</scope>
    <source>
        <strain evidence="3">G3</strain>
    </source>
</reference>
<keyword evidence="4" id="KW-1185">Reference proteome</keyword>
<dbReference type="EMBL" id="DS113247">
    <property type="protein sequence ID" value="EAY16036.1"/>
    <property type="molecule type" value="Genomic_DNA"/>
</dbReference>
<organism evidence="3 4">
    <name type="scientific">Trichomonas vaginalis (strain ATCC PRA-98 / G3)</name>
    <dbReference type="NCBI Taxonomy" id="412133"/>
    <lineage>
        <taxon>Eukaryota</taxon>
        <taxon>Metamonada</taxon>
        <taxon>Parabasalia</taxon>
        <taxon>Trichomonadida</taxon>
        <taxon>Trichomonadidae</taxon>
        <taxon>Trichomonas</taxon>
    </lineage>
</organism>
<feature type="coiled-coil region" evidence="1">
    <location>
        <begin position="139"/>
        <end position="166"/>
    </location>
</feature>
<reference evidence="3" key="2">
    <citation type="journal article" date="2007" name="Science">
        <title>Draft genome sequence of the sexually transmitted pathogen Trichomonas vaginalis.</title>
        <authorList>
            <person name="Carlton J.M."/>
            <person name="Hirt R.P."/>
            <person name="Silva J.C."/>
            <person name="Delcher A.L."/>
            <person name="Schatz M."/>
            <person name="Zhao Q."/>
            <person name="Wortman J.R."/>
            <person name="Bidwell S.L."/>
            <person name="Alsmark U.C.M."/>
            <person name="Besteiro S."/>
            <person name="Sicheritz-Ponten T."/>
            <person name="Noel C.J."/>
            <person name="Dacks J.B."/>
            <person name="Foster P.G."/>
            <person name="Simillion C."/>
            <person name="Van de Peer Y."/>
            <person name="Miranda-Saavedra D."/>
            <person name="Barton G.J."/>
            <person name="Westrop G.D."/>
            <person name="Mueller S."/>
            <person name="Dessi D."/>
            <person name="Fiori P.L."/>
            <person name="Ren Q."/>
            <person name="Paulsen I."/>
            <person name="Zhang H."/>
            <person name="Bastida-Corcuera F.D."/>
            <person name="Simoes-Barbosa A."/>
            <person name="Brown M.T."/>
            <person name="Hayes R.D."/>
            <person name="Mukherjee M."/>
            <person name="Okumura C.Y."/>
            <person name="Schneider R."/>
            <person name="Smith A.J."/>
            <person name="Vanacova S."/>
            <person name="Villalvazo M."/>
            <person name="Haas B.J."/>
            <person name="Pertea M."/>
            <person name="Feldblyum T.V."/>
            <person name="Utterback T.R."/>
            <person name="Shu C.L."/>
            <person name="Osoegawa K."/>
            <person name="de Jong P.J."/>
            <person name="Hrdy I."/>
            <person name="Horvathova L."/>
            <person name="Zubacova Z."/>
            <person name="Dolezal P."/>
            <person name="Malik S.B."/>
            <person name="Logsdon J.M. Jr."/>
            <person name="Henze K."/>
            <person name="Gupta A."/>
            <person name="Wang C.C."/>
            <person name="Dunne R.L."/>
            <person name="Upcroft J.A."/>
            <person name="Upcroft P."/>
            <person name="White O."/>
            <person name="Salzberg S.L."/>
            <person name="Tang P."/>
            <person name="Chiu C.-H."/>
            <person name="Lee Y.-S."/>
            <person name="Embley T.M."/>
            <person name="Coombs G.H."/>
            <person name="Mottram J.C."/>
            <person name="Tachezy J."/>
            <person name="Fraser-Liggett C.M."/>
            <person name="Johnson P.J."/>
        </authorList>
    </citation>
    <scope>NUCLEOTIDE SEQUENCE [LARGE SCALE GENOMIC DNA]</scope>
    <source>
        <strain evidence="3">G3</strain>
    </source>
</reference>
<protein>
    <submittedName>
        <fullName evidence="3">Uncharacterized protein</fullName>
    </submittedName>
</protein>
<evidence type="ECO:0000256" key="1">
    <source>
        <dbReference type="SAM" id="Coils"/>
    </source>
</evidence>
<dbReference type="VEuPathDB" id="TrichDB:TVAG_278020"/>
<name>A2DU43_TRIV3</name>